<keyword evidence="2" id="KW-1185">Reference proteome</keyword>
<evidence type="ECO:0000313" key="2">
    <source>
        <dbReference type="Proteomes" id="UP000030185"/>
    </source>
</evidence>
<dbReference type="Proteomes" id="UP000030185">
    <property type="component" value="Unassembled WGS sequence"/>
</dbReference>
<name>A0A098LAH2_9BACT</name>
<accession>A0A098LAH2</accession>
<dbReference type="EMBL" id="BBLT01000001">
    <property type="protein sequence ID" value="GAL83434.1"/>
    <property type="molecule type" value="Genomic_DNA"/>
</dbReference>
<evidence type="ECO:0008006" key="3">
    <source>
        <dbReference type="Google" id="ProtNLM"/>
    </source>
</evidence>
<dbReference type="GO" id="GO:0043565">
    <property type="term" value="F:sequence-specific DNA binding"/>
    <property type="evidence" value="ECO:0007669"/>
    <property type="project" value="InterPro"/>
</dbReference>
<comment type="caution">
    <text evidence="1">The sequence shown here is derived from an EMBL/GenBank/DDBJ whole genome shotgun (WGS) entry which is preliminary data.</text>
</comment>
<evidence type="ECO:0000313" key="1">
    <source>
        <dbReference type="EMBL" id="GAL83434.1"/>
    </source>
</evidence>
<gene>
    <name evidence="1" type="ORF">MYP_661</name>
</gene>
<dbReference type="InterPro" id="IPR010921">
    <property type="entry name" value="Trp_repressor/repl_initiator"/>
</dbReference>
<proteinExistence type="predicted"/>
<dbReference type="Gene3D" id="1.10.1750.10">
    <property type="match status" value="1"/>
</dbReference>
<reference evidence="1 2" key="1">
    <citation type="submission" date="2014-09" db="EMBL/GenBank/DDBJ databases">
        <title>Sporocytophaga myxococcoides PG-01 genome sequencing.</title>
        <authorList>
            <person name="Liu L."/>
            <person name="Gao P.J."/>
            <person name="Chen G.J."/>
            <person name="Wang L.S."/>
        </authorList>
    </citation>
    <scope>NUCLEOTIDE SEQUENCE [LARGE SCALE GENOMIC DNA]</scope>
    <source>
        <strain evidence="1 2">PG-01</strain>
    </source>
</reference>
<dbReference type="RefSeq" id="WP_045458302.1">
    <property type="nucleotide sequence ID" value="NZ_BBLT01000001.1"/>
</dbReference>
<sequence>MYENKVKQIARMLDMDTINSVRMGRIKDEEAKFKFVLLSASVLTDTPISDIREGTQARYYNIRKVCYYVLNQAGLKDRTIAKLFEFKQHTHIYNAIKKVKEQVEKKRINDRTKLIQGLQLSLDLLLNHICKKS</sequence>
<dbReference type="AlphaFoldDB" id="A0A098LAH2"/>
<organism evidence="1 2">
    <name type="scientific">Sporocytophaga myxococcoides</name>
    <dbReference type="NCBI Taxonomy" id="153721"/>
    <lineage>
        <taxon>Bacteria</taxon>
        <taxon>Pseudomonadati</taxon>
        <taxon>Bacteroidota</taxon>
        <taxon>Cytophagia</taxon>
        <taxon>Cytophagales</taxon>
        <taxon>Cytophagaceae</taxon>
        <taxon>Sporocytophaga</taxon>
    </lineage>
</organism>
<dbReference type="STRING" id="153721.MYP_661"/>
<dbReference type="SUPFAM" id="SSF48295">
    <property type="entry name" value="TrpR-like"/>
    <property type="match status" value="1"/>
</dbReference>
<protein>
    <recommendedName>
        <fullName evidence="3">Chromosomal replication initiator DnaA C-terminal domain-containing protein</fullName>
    </recommendedName>
</protein>